<keyword evidence="4" id="KW-1185">Reference proteome</keyword>
<evidence type="ECO:0000313" key="3">
    <source>
        <dbReference type="EMBL" id="VFT96788.1"/>
    </source>
</evidence>
<dbReference type="EMBL" id="VJMH01006742">
    <property type="protein sequence ID" value="KAF0688223.1"/>
    <property type="molecule type" value="Genomic_DNA"/>
</dbReference>
<accession>A0A485LG43</accession>
<dbReference type="Proteomes" id="UP000332933">
    <property type="component" value="Unassembled WGS sequence"/>
</dbReference>
<evidence type="ECO:0000313" key="4">
    <source>
        <dbReference type="Proteomes" id="UP000332933"/>
    </source>
</evidence>
<feature type="coiled-coil region" evidence="1">
    <location>
        <begin position="115"/>
        <end position="156"/>
    </location>
</feature>
<name>A0A485LG43_9STRA</name>
<evidence type="ECO:0000256" key="1">
    <source>
        <dbReference type="SAM" id="Coils"/>
    </source>
</evidence>
<protein>
    <submittedName>
        <fullName evidence="3">Aste57867_20093 protein</fullName>
    </submittedName>
</protein>
<reference evidence="3 4" key="1">
    <citation type="submission" date="2019-03" db="EMBL/GenBank/DDBJ databases">
        <authorList>
            <person name="Gaulin E."/>
            <person name="Dumas B."/>
        </authorList>
    </citation>
    <scope>NUCLEOTIDE SEQUENCE [LARGE SCALE GENOMIC DNA]</scope>
    <source>
        <strain evidence="3">CBS 568.67</strain>
    </source>
</reference>
<proteinExistence type="predicted"/>
<keyword evidence="1" id="KW-0175">Coiled coil</keyword>
<organism evidence="3 4">
    <name type="scientific">Aphanomyces stellatus</name>
    <dbReference type="NCBI Taxonomy" id="120398"/>
    <lineage>
        <taxon>Eukaryota</taxon>
        <taxon>Sar</taxon>
        <taxon>Stramenopiles</taxon>
        <taxon>Oomycota</taxon>
        <taxon>Saprolegniomycetes</taxon>
        <taxon>Saprolegniales</taxon>
        <taxon>Verrucalvaceae</taxon>
        <taxon>Aphanomyces</taxon>
    </lineage>
</organism>
<evidence type="ECO:0000313" key="2">
    <source>
        <dbReference type="EMBL" id="KAF0688223.1"/>
    </source>
</evidence>
<dbReference type="OrthoDB" id="2020852at2759"/>
<dbReference type="AlphaFoldDB" id="A0A485LG43"/>
<reference evidence="2" key="2">
    <citation type="submission" date="2019-06" db="EMBL/GenBank/DDBJ databases">
        <title>Genomics analysis of Aphanomyces spp. identifies a new class of oomycete effector associated with host adaptation.</title>
        <authorList>
            <person name="Gaulin E."/>
        </authorList>
    </citation>
    <scope>NUCLEOTIDE SEQUENCE</scope>
    <source>
        <strain evidence="2">CBS 578.67</strain>
    </source>
</reference>
<gene>
    <name evidence="3" type="primary">Aste57867_20093</name>
    <name evidence="2" type="ORF">As57867_020027</name>
    <name evidence="3" type="ORF">ASTE57867_20093</name>
</gene>
<sequence>MDGPTTPTPEAATIAYQDLEIKYSKEDIPKLQALIEKTKAVLEERRQKHAALVEDTVQRRAKIAQLTNDEAAVRNQEQDALKGRFKLQRRLSSVGGHENTLKMLMTTLAATKQEVIQVRQNKVSLSASHKELEKEHAALTAAVAKTKTNIESYNRERLVFEGKRRDVDLKLNQIATFLTS</sequence>
<dbReference type="EMBL" id="CAADRA010006765">
    <property type="protein sequence ID" value="VFT96788.1"/>
    <property type="molecule type" value="Genomic_DNA"/>
</dbReference>